<evidence type="ECO:0000313" key="1">
    <source>
        <dbReference type="EMBL" id="PNT11418.1"/>
    </source>
</evidence>
<dbReference type="HOGENOM" id="CLU_1605479_0_0_1"/>
<accession>U7E2P5</accession>
<dbReference type="InParanoid" id="U7E2P5"/>
<proteinExistence type="predicted"/>
<dbReference type="AlphaFoldDB" id="U7E2P5"/>
<name>U7E2P5_POPTR</name>
<gene>
    <name evidence="1" type="ORF">POPTR_011G020000</name>
</gene>
<protein>
    <submittedName>
        <fullName evidence="1">Uncharacterized protein</fullName>
    </submittedName>
</protein>
<dbReference type="EMBL" id="CM009300">
    <property type="protein sequence ID" value="PNT11418.1"/>
    <property type="molecule type" value="Genomic_DNA"/>
</dbReference>
<organism evidence="1 2">
    <name type="scientific">Populus trichocarpa</name>
    <name type="common">Western balsam poplar</name>
    <name type="synonym">Populus balsamifera subsp. trichocarpa</name>
    <dbReference type="NCBI Taxonomy" id="3694"/>
    <lineage>
        <taxon>Eukaryota</taxon>
        <taxon>Viridiplantae</taxon>
        <taxon>Streptophyta</taxon>
        <taxon>Embryophyta</taxon>
        <taxon>Tracheophyta</taxon>
        <taxon>Spermatophyta</taxon>
        <taxon>Magnoliopsida</taxon>
        <taxon>eudicotyledons</taxon>
        <taxon>Gunneridae</taxon>
        <taxon>Pentapetalae</taxon>
        <taxon>rosids</taxon>
        <taxon>fabids</taxon>
        <taxon>Malpighiales</taxon>
        <taxon>Salicaceae</taxon>
        <taxon>Saliceae</taxon>
        <taxon>Populus</taxon>
    </lineage>
</organism>
<reference evidence="1 2" key="1">
    <citation type="journal article" date="2006" name="Science">
        <title>The genome of black cottonwood, Populus trichocarpa (Torr. &amp; Gray).</title>
        <authorList>
            <person name="Tuskan G.A."/>
            <person name="Difazio S."/>
            <person name="Jansson S."/>
            <person name="Bohlmann J."/>
            <person name="Grigoriev I."/>
            <person name="Hellsten U."/>
            <person name="Putnam N."/>
            <person name="Ralph S."/>
            <person name="Rombauts S."/>
            <person name="Salamov A."/>
            <person name="Schein J."/>
            <person name="Sterck L."/>
            <person name="Aerts A."/>
            <person name="Bhalerao R.R."/>
            <person name="Bhalerao R.P."/>
            <person name="Blaudez D."/>
            <person name="Boerjan W."/>
            <person name="Brun A."/>
            <person name="Brunner A."/>
            <person name="Busov V."/>
            <person name="Campbell M."/>
            <person name="Carlson J."/>
            <person name="Chalot M."/>
            <person name="Chapman J."/>
            <person name="Chen G.L."/>
            <person name="Cooper D."/>
            <person name="Coutinho P.M."/>
            <person name="Couturier J."/>
            <person name="Covert S."/>
            <person name="Cronk Q."/>
            <person name="Cunningham R."/>
            <person name="Davis J."/>
            <person name="Degroeve S."/>
            <person name="Dejardin A."/>
            <person name="Depamphilis C."/>
            <person name="Detter J."/>
            <person name="Dirks B."/>
            <person name="Dubchak I."/>
            <person name="Duplessis S."/>
            <person name="Ehlting J."/>
            <person name="Ellis B."/>
            <person name="Gendler K."/>
            <person name="Goodstein D."/>
            <person name="Gribskov M."/>
            <person name="Grimwood J."/>
            <person name="Groover A."/>
            <person name="Gunter L."/>
            <person name="Hamberger B."/>
            <person name="Heinze B."/>
            <person name="Helariutta Y."/>
            <person name="Henrissat B."/>
            <person name="Holligan D."/>
            <person name="Holt R."/>
            <person name="Huang W."/>
            <person name="Islam-Faridi N."/>
            <person name="Jones S."/>
            <person name="Jones-Rhoades M."/>
            <person name="Jorgensen R."/>
            <person name="Joshi C."/>
            <person name="Kangasjarvi J."/>
            <person name="Karlsson J."/>
            <person name="Kelleher C."/>
            <person name="Kirkpatrick R."/>
            <person name="Kirst M."/>
            <person name="Kohler A."/>
            <person name="Kalluri U."/>
            <person name="Larimer F."/>
            <person name="Leebens-Mack J."/>
            <person name="Leple J.C."/>
            <person name="Locascio P."/>
            <person name="Lou Y."/>
            <person name="Lucas S."/>
            <person name="Martin F."/>
            <person name="Montanini B."/>
            <person name="Napoli C."/>
            <person name="Nelson D.R."/>
            <person name="Nelson C."/>
            <person name="Nieminen K."/>
            <person name="Nilsson O."/>
            <person name="Pereda V."/>
            <person name="Peter G."/>
            <person name="Philippe R."/>
            <person name="Pilate G."/>
            <person name="Poliakov A."/>
            <person name="Razumovskaya J."/>
            <person name="Richardson P."/>
            <person name="Rinaldi C."/>
            <person name="Ritland K."/>
            <person name="Rouze P."/>
            <person name="Ryaboy D."/>
            <person name="Schmutz J."/>
            <person name="Schrader J."/>
            <person name="Segerman B."/>
            <person name="Shin H."/>
            <person name="Siddiqui A."/>
            <person name="Sterky F."/>
            <person name="Terry A."/>
            <person name="Tsai C.J."/>
            <person name="Uberbacher E."/>
            <person name="Unneberg P."/>
            <person name="Vahala J."/>
            <person name="Wall K."/>
            <person name="Wessler S."/>
            <person name="Yang G."/>
            <person name="Yin T."/>
            <person name="Douglas C."/>
            <person name="Marra M."/>
            <person name="Sandberg G."/>
            <person name="Van de Peer Y."/>
            <person name="Rokhsar D."/>
        </authorList>
    </citation>
    <scope>NUCLEOTIDE SEQUENCE [LARGE SCALE GENOMIC DNA]</scope>
    <source>
        <strain evidence="2">cv. Nisqually</strain>
    </source>
</reference>
<keyword evidence="2" id="KW-1185">Reference proteome</keyword>
<dbReference type="Proteomes" id="UP000006729">
    <property type="component" value="Chromosome 11"/>
</dbReference>
<sequence length="188" mass="19962">MALLLLAPGAEKKTRLLLGRWGRDMARQATRTSCWCRGETGHNAVAEGYSAEAEAAKACSAVMKIAGEPFLGAVLTEREGRLAEGENGGLLMRGRGRLAEGGNGGLLMRGKGCWRLGGSVTEISKAREAAGGWLRLEDERMKKRWKGRGAGLFLIWSAEGKKKTKGKGWTRGEGTVGAVVGSLWGCSG</sequence>
<evidence type="ECO:0000313" key="2">
    <source>
        <dbReference type="Proteomes" id="UP000006729"/>
    </source>
</evidence>